<comment type="subcellular location">
    <subcellularLocation>
        <location evidence="1">Cell membrane</location>
        <topology evidence="1">Multi-pass membrane protein</topology>
    </subcellularLocation>
</comment>
<accession>A0A0X8X1M2</accession>
<evidence type="ECO:0000256" key="1">
    <source>
        <dbReference type="ARBA" id="ARBA00004651"/>
    </source>
</evidence>
<dbReference type="InterPro" id="IPR050250">
    <property type="entry name" value="Macrolide_Exporter_MacB"/>
</dbReference>
<dbReference type="Pfam" id="PF02687">
    <property type="entry name" value="FtsX"/>
    <property type="match status" value="2"/>
</dbReference>
<dbReference type="PANTHER" id="PTHR30572:SF18">
    <property type="entry name" value="ABC-TYPE MACROLIDE FAMILY EXPORT SYSTEM PERMEASE COMPONENT 2"/>
    <property type="match status" value="1"/>
</dbReference>
<dbReference type="Proteomes" id="UP000218263">
    <property type="component" value="Chromosome"/>
</dbReference>
<dbReference type="Pfam" id="PF12704">
    <property type="entry name" value="MacB_PCD"/>
    <property type="match status" value="2"/>
</dbReference>
<sequence>MFKNYLTISLRNLNRRRGYALLNIFGLAIGITCCLIIFQYVAFEKSYEKFNKAAKDIVRIRLDSYQQGKLAYKSATSYPAIGPTAKKELPDVEDFCRLYNVQQLLVNEQKNVKFNELKGYYADPSAVDMLGINMVKGNPKEVLNAVDKMIISESFAKKYFGDSSPVGKTLVSKDPHFTEAYQITGIYKDYPRNSHLVIDYIISYATFGKIRRLEGDTQNSTETGWRWYDFYTYLKLRPGTDVKKFDAKLGPFCDAHVNIEKGHKANNVRDELHVIPLTDIHLYSNANQEAEVNGNGQVVSFLFLIGIFIILIAWVNYINLATARSVERAKEVGVRKVLGAGRSSLIRQFLAESFLLNFISLIIAFFAAYLLTPAFNHFVGREITTGFVLPWDYLTGFLALFFGGSFLAGIYPAFVLSGYQPVKVLKGSFKNTSSGVLLRKTLITGQFVTSVVLVAGTIIVYQQVSYMRSQKLGTNINQTLVIQGATSLRDSVYSKAFQPFKQDLLNVTGVKNVTASSNVMGQEIYWTRGIKSAAPNASEVTLYNLGVDYDFIPSFGIEMKAGRNFSKEFATDKKAVLLNEDAAKLLGFKDAKSAINQKVIPRDTLTVIGVVANFHQEGLRKSVQPIIILLEPNTRDFYSVKVGTNNISATIASIRSIWDKNFPSDPFNYTFLDESFNHQYQSDELFGKIFNIFALLAILIACFGLAGLSAYNILQRRKEIGIRKVIGASVQQLLALLVNDFLRLVVIAFVISIPVTWLLMSQWLQGFAYRINISWLVFAAAGTVITIIVIATISFQAIKAATANPVKSLRTE</sequence>
<dbReference type="PANTHER" id="PTHR30572">
    <property type="entry name" value="MEMBRANE COMPONENT OF TRANSPORTER-RELATED"/>
    <property type="match status" value="1"/>
</dbReference>
<name>A0A0X8X1M2_9SPHI</name>
<evidence type="ECO:0000256" key="5">
    <source>
        <dbReference type="ARBA" id="ARBA00023136"/>
    </source>
</evidence>
<dbReference type="InterPro" id="IPR025857">
    <property type="entry name" value="MacB_PCD"/>
</dbReference>
<dbReference type="RefSeq" id="WP_096351768.1">
    <property type="nucleotide sequence ID" value="NZ_AP017313.1"/>
</dbReference>
<dbReference type="InterPro" id="IPR003838">
    <property type="entry name" value="ABC3_permease_C"/>
</dbReference>
<dbReference type="GO" id="GO:0016787">
    <property type="term" value="F:hydrolase activity"/>
    <property type="evidence" value="ECO:0007669"/>
    <property type="project" value="UniProtKB-KW"/>
</dbReference>
<proteinExistence type="predicted"/>
<dbReference type="OrthoDB" id="1451596at2"/>
<dbReference type="AlphaFoldDB" id="A0A0X8X1M2"/>
<dbReference type="EMBL" id="AP017313">
    <property type="protein sequence ID" value="BAU53990.1"/>
    <property type="molecule type" value="Genomic_DNA"/>
</dbReference>
<dbReference type="EC" id="3.6.3.-" evidence="6"/>
<keyword evidence="4" id="KW-1133">Transmembrane helix</keyword>
<keyword evidence="2" id="KW-1003">Cell membrane</keyword>
<dbReference type="GO" id="GO:0005524">
    <property type="term" value="F:ATP binding"/>
    <property type="evidence" value="ECO:0007669"/>
    <property type="project" value="UniProtKB-KW"/>
</dbReference>
<evidence type="ECO:0000313" key="7">
    <source>
        <dbReference type="Proteomes" id="UP000218263"/>
    </source>
</evidence>
<gene>
    <name evidence="6" type="primary">macB_7</name>
    <name evidence="6" type="ORF">MgSA37_02161</name>
</gene>
<keyword evidence="3" id="KW-0812">Transmembrane</keyword>
<evidence type="ECO:0000256" key="2">
    <source>
        <dbReference type="ARBA" id="ARBA00022475"/>
    </source>
</evidence>
<evidence type="ECO:0000313" key="6">
    <source>
        <dbReference type="EMBL" id="BAU53990.1"/>
    </source>
</evidence>
<dbReference type="GO" id="GO:0022857">
    <property type="term" value="F:transmembrane transporter activity"/>
    <property type="evidence" value="ECO:0007669"/>
    <property type="project" value="TreeGrafter"/>
</dbReference>
<reference evidence="6 7" key="1">
    <citation type="submission" date="2015-12" db="EMBL/GenBank/DDBJ databases">
        <title>Genome sequence of Mucilaginibacter gotjawali.</title>
        <authorList>
            <person name="Lee J.S."/>
            <person name="Lee K.C."/>
            <person name="Kim K.K."/>
            <person name="Lee B.W."/>
        </authorList>
    </citation>
    <scope>NUCLEOTIDE SEQUENCE [LARGE SCALE GENOMIC DNA]</scope>
    <source>
        <strain evidence="6 7">SA3-7</strain>
    </source>
</reference>
<protein>
    <submittedName>
        <fullName evidence="6">Macrolide export ATP-binding/permease protein MacB</fullName>
        <ecNumber evidence="6">3.6.3.-</ecNumber>
    </submittedName>
</protein>
<keyword evidence="6" id="KW-0067">ATP-binding</keyword>
<dbReference type="GO" id="GO:0005886">
    <property type="term" value="C:plasma membrane"/>
    <property type="evidence" value="ECO:0007669"/>
    <property type="project" value="UniProtKB-SubCell"/>
</dbReference>
<keyword evidence="6" id="KW-0378">Hydrolase</keyword>
<keyword evidence="6" id="KW-0547">Nucleotide-binding</keyword>
<organism evidence="6 7">
    <name type="scientific">Mucilaginibacter gotjawali</name>
    <dbReference type="NCBI Taxonomy" id="1550579"/>
    <lineage>
        <taxon>Bacteria</taxon>
        <taxon>Pseudomonadati</taxon>
        <taxon>Bacteroidota</taxon>
        <taxon>Sphingobacteriia</taxon>
        <taxon>Sphingobacteriales</taxon>
        <taxon>Sphingobacteriaceae</taxon>
        <taxon>Mucilaginibacter</taxon>
    </lineage>
</organism>
<evidence type="ECO:0000256" key="4">
    <source>
        <dbReference type="ARBA" id="ARBA00022989"/>
    </source>
</evidence>
<keyword evidence="7" id="KW-1185">Reference proteome</keyword>
<dbReference type="KEGG" id="mgot:MgSA37_02161"/>
<keyword evidence="5" id="KW-0472">Membrane</keyword>
<evidence type="ECO:0000256" key="3">
    <source>
        <dbReference type="ARBA" id="ARBA00022692"/>
    </source>
</evidence>